<dbReference type="AlphaFoldDB" id="A0A9D9HI21"/>
<evidence type="ECO:0000256" key="2">
    <source>
        <dbReference type="SAM" id="SignalP"/>
    </source>
</evidence>
<comment type="subcellular location">
    <subcellularLocation>
        <location evidence="1">Cell envelope</location>
    </subcellularLocation>
</comment>
<dbReference type="EMBL" id="JADIMI010000067">
    <property type="protein sequence ID" value="MBO8452611.1"/>
    <property type="molecule type" value="Genomic_DNA"/>
</dbReference>
<dbReference type="Gene3D" id="1.50.10.100">
    <property type="entry name" value="Chondroitin AC/alginate lyase"/>
    <property type="match status" value="1"/>
</dbReference>
<dbReference type="GO" id="GO:0016829">
    <property type="term" value="F:lyase activity"/>
    <property type="evidence" value="ECO:0007669"/>
    <property type="project" value="InterPro"/>
</dbReference>
<evidence type="ECO:0000313" key="5">
    <source>
        <dbReference type="Proteomes" id="UP000823661"/>
    </source>
</evidence>
<sequence>MKTRTIHMITAIAFMLAASVRVSAAGSDSSAAEDINGIFTAEYRQPGVAEAFIAGKDWFPLPEYSDRKGWAEIFAADSAVTVRRGEKYLDYEWQLIPATAYLAFERTGDRYAMERRQGANRGAFISLILAELAEGKGRFIDQIANGAWAASQEISWVLSAHQPSQRSNRSLPDSREHFIDLASGRYGSIMSIAWHFFHEEFDKLDPSISYAAKEAIRRNILIPYLDENERRANHWLGYGNGMMNNWTPWCTSDVILSFLLIEDDQELLDKAIRQSLMSMDRFLDYISEDGACEEGPGYWDAAAGKMYDWLQIMYDASDGRFSVFDNDRIRRMGEYISRSYIGNGYVVNFADADAIRNAPNELVWNYGNAVGSKEMKNFALYCQADRRTGKFRAPAITLNDSWRAMNTLRFNPAMRTQIDSLNALLQTKSLEEILYDLRKDVPASTWYSETEQCFIRNSSQWFLGAKGGFNNESHNHNDVGTFILYIRDIPVFIDAGVGTYTKQTFSKTERYKLWSMQCDWHNLPMINGIAQPFGGQWKASNTLCNLKKGIFSLDIDGAYPEEAGCTDWNRKYILSQSGKPSLKITDSFSLSERTAADIEHFLVKGEVLLPGQDYKGKVIPEGELIIICDGDLAVKMTYSRNLKASVDIREMDDRRFARIWGPVLRRISLTSDENAPIKGKYEFTITEIRNDK</sequence>
<dbReference type="Pfam" id="PF07940">
    <property type="entry name" value="Hepar_II_III_C"/>
    <property type="match status" value="1"/>
</dbReference>
<proteinExistence type="predicted"/>
<reference evidence="4" key="2">
    <citation type="journal article" date="2021" name="PeerJ">
        <title>Extensive microbial diversity within the chicken gut microbiome revealed by metagenomics and culture.</title>
        <authorList>
            <person name="Gilroy R."/>
            <person name="Ravi A."/>
            <person name="Getino M."/>
            <person name="Pursley I."/>
            <person name="Horton D.L."/>
            <person name="Alikhan N.F."/>
            <person name="Baker D."/>
            <person name="Gharbi K."/>
            <person name="Hall N."/>
            <person name="Watson M."/>
            <person name="Adriaenssens E.M."/>
            <person name="Foster-Nyarko E."/>
            <person name="Jarju S."/>
            <person name="Secka A."/>
            <person name="Antonio M."/>
            <person name="Oren A."/>
            <person name="Chaudhuri R.R."/>
            <person name="La Ragione R."/>
            <person name="Hildebrand F."/>
            <person name="Pallen M.J."/>
        </authorList>
    </citation>
    <scope>NUCLEOTIDE SEQUENCE</scope>
    <source>
        <strain evidence="4">B1-20833</strain>
    </source>
</reference>
<comment type="caution">
    <text evidence="4">The sequence shown here is derived from an EMBL/GenBank/DDBJ whole genome shotgun (WGS) entry which is preliminary data.</text>
</comment>
<evidence type="ECO:0000313" key="4">
    <source>
        <dbReference type="EMBL" id="MBO8452611.1"/>
    </source>
</evidence>
<feature type="chain" id="PRO_5039161583" evidence="2">
    <location>
        <begin position="25"/>
        <end position="692"/>
    </location>
</feature>
<protein>
    <submittedName>
        <fullName evidence="4">Heparinase II/III family protein</fullName>
    </submittedName>
</protein>
<dbReference type="GO" id="GO:0030313">
    <property type="term" value="C:cell envelope"/>
    <property type="evidence" value="ECO:0007669"/>
    <property type="project" value="UniProtKB-SubCell"/>
</dbReference>
<accession>A0A9D9HI21</accession>
<reference evidence="4" key="1">
    <citation type="submission" date="2020-10" db="EMBL/GenBank/DDBJ databases">
        <authorList>
            <person name="Gilroy R."/>
        </authorList>
    </citation>
    <scope>NUCLEOTIDE SEQUENCE</scope>
    <source>
        <strain evidence="4">B1-20833</strain>
    </source>
</reference>
<organism evidence="4 5">
    <name type="scientific">Candidatus Cryptobacteroides intestinavium</name>
    <dbReference type="NCBI Taxonomy" id="2840766"/>
    <lineage>
        <taxon>Bacteria</taxon>
        <taxon>Pseudomonadati</taxon>
        <taxon>Bacteroidota</taxon>
        <taxon>Bacteroidia</taxon>
        <taxon>Bacteroidales</taxon>
        <taxon>Candidatus Cryptobacteroides</taxon>
    </lineage>
</organism>
<dbReference type="SUPFAM" id="SSF48230">
    <property type="entry name" value="Chondroitin AC/alginate lyase"/>
    <property type="match status" value="1"/>
</dbReference>
<dbReference type="InterPro" id="IPR008929">
    <property type="entry name" value="Chondroitin_lyas"/>
</dbReference>
<dbReference type="Gene3D" id="2.70.98.70">
    <property type="match status" value="1"/>
</dbReference>
<dbReference type="Proteomes" id="UP000823661">
    <property type="component" value="Unassembled WGS sequence"/>
</dbReference>
<gene>
    <name evidence="4" type="ORF">IAC06_06985</name>
</gene>
<evidence type="ECO:0000259" key="3">
    <source>
        <dbReference type="Pfam" id="PF07940"/>
    </source>
</evidence>
<keyword evidence="2" id="KW-0732">Signal</keyword>
<feature type="domain" description="Heparinase II/III-like C-terminal" evidence="3">
    <location>
        <begin position="465"/>
        <end position="598"/>
    </location>
</feature>
<dbReference type="InterPro" id="IPR012480">
    <property type="entry name" value="Hepar_II_III_C"/>
</dbReference>
<evidence type="ECO:0000256" key="1">
    <source>
        <dbReference type="ARBA" id="ARBA00004196"/>
    </source>
</evidence>
<name>A0A9D9HI21_9BACT</name>
<feature type="signal peptide" evidence="2">
    <location>
        <begin position="1"/>
        <end position="24"/>
    </location>
</feature>